<proteinExistence type="predicted"/>
<dbReference type="EMBL" id="CP031165">
    <property type="protein sequence ID" value="AXV06928.1"/>
    <property type="molecule type" value="Genomic_DNA"/>
</dbReference>
<gene>
    <name evidence="1" type="ORF">DVS28_a2246</name>
</gene>
<protein>
    <submittedName>
        <fullName evidence="1">Uncharacterized protein</fullName>
    </submittedName>
</protein>
<keyword evidence="2" id="KW-1185">Reference proteome</keyword>
<reference evidence="1 2" key="1">
    <citation type="submission" date="2018-09" db="EMBL/GenBank/DDBJ databases">
        <title>Complete genome sequence of Euzebya sp. DY32-46 isolated from seawater of Pacific Ocean.</title>
        <authorList>
            <person name="Xu L."/>
            <person name="Wu Y.-H."/>
            <person name="Xu X.-W."/>
        </authorList>
    </citation>
    <scope>NUCLEOTIDE SEQUENCE [LARGE SCALE GENOMIC DNA]</scope>
    <source>
        <strain evidence="1 2">DY32-46</strain>
    </source>
</reference>
<evidence type="ECO:0000313" key="2">
    <source>
        <dbReference type="Proteomes" id="UP000264006"/>
    </source>
</evidence>
<dbReference type="Proteomes" id="UP000264006">
    <property type="component" value="Chromosome"/>
</dbReference>
<organism evidence="1 2">
    <name type="scientific">Euzebya pacifica</name>
    <dbReference type="NCBI Taxonomy" id="1608957"/>
    <lineage>
        <taxon>Bacteria</taxon>
        <taxon>Bacillati</taxon>
        <taxon>Actinomycetota</taxon>
        <taxon>Nitriliruptoria</taxon>
        <taxon>Euzebyales</taxon>
    </lineage>
</organism>
<name>A0A346XXI1_9ACTN</name>
<accession>A0A346XXI1</accession>
<dbReference type="RefSeq" id="WP_114591505.1">
    <property type="nucleotide sequence ID" value="NZ_CAXIBR010000096.1"/>
</dbReference>
<evidence type="ECO:0000313" key="1">
    <source>
        <dbReference type="EMBL" id="AXV06928.1"/>
    </source>
</evidence>
<sequence length="66" mass="6775">MPHSSSLRPWLAAAASFVLGLVLLAAPGVRARAGQGVEQPGQATHGVFLVDTHRTLDGAGCLQPIC</sequence>
<dbReference type="OrthoDB" id="9916909at2"/>
<dbReference type="KEGG" id="euz:DVS28_a2246"/>
<dbReference type="AlphaFoldDB" id="A0A346XXI1"/>